<dbReference type="Proteomes" id="UP000245910">
    <property type="component" value="Chromosome I"/>
</dbReference>
<feature type="compositionally biased region" description="Low complexity" evidence="1">
    <location>
        <begin position="164"/>
        <end position="212"/>
    </location>
</feature>
<dbReference type="OrthoDB" id="5106711at2759"/>
<evidence type="ECO:0000313" key="4">
    <source>
        <dbReference type="EMBL" id="CEI67629.1"/>
    </source>
</evidence>
<dbReference type="EMBL" id="LN649229">
    <property type="protein sequence ID" value="CEI67629.1"/>
    <property type="molecule type" value="Genomic_DNA"/>
</dbReference>
<feature type="domain" description="Apple" evidence="3">
    <location>
        <begin position="758"/>
        <end position="777"/>
    </location>
</feature>
<evidence type="ECO:0000313" key="5">
    <source>
        <dbReference type="Proteomes" id="UP000245910"/>
    </source>
</evidence>
<feature type="domain" description="Apple" evidence="3">
    <location>
        <begin position="357"/>
        <end position="381"/>
    </location>
</feature>
<protein>
    <recommendedName>
        <fullName evidence="3">Apple domain-containing protein</fullName>
    </recommendedName>
</protein>
<keyword evidence="5" id="KW-1185">Reference proteome</keyword>
<evidence type="ECO:0000256" key="1">
    <source>
        <dbReference type="SAM" id="MobiDB-lite"/>
    </source>
</evidence>
<name>A0A2L2TCF7_9HYPO</name>
<evidence type="ECO:0000256" key="2">
    <source>
        <dbReference type="SAM" id="SignalP"/>
    </source>
</evidence>
<dbReference type="Pfam" id="PF14295">
    <property type="entry name" value="PAN_4"/>
    <property type="match status" value="6"/>
</dbReference>
<organism evidence="4 5">
    <name type="scientific">Fusarium venenatum</name>
    <dbReference type="NCBI Taxonomy" id="56646"/>
    <lineage>
        <taxon>Eukaryota</taxon>
        <taxon>Fungi</taxon>
        <taxon>Dikarya</taxon>
        <taxon>Ascomycota</taxon>
        <taxon>Pezizomycotina</taxon>
        <taxon>Sordariomycetes</taxon>
        <taxon>Hypocreomycetidae</taxon>
        <taxon>Hypocreales</taxon>
        <taxon>Nectriaceae</taxon>
        <taxon>Fusarium</taxon>
    </lineage>
</organism>
<keyword evidence="2" id="KW-0732">Signal</keyword>
<accession>A0A2L2TCF7</accession>
<dbReference type="AlphaFoldDB" id="A0A2L2TCF7"/>
<evidence type="ECO:0000259" key="3">
    <source>
        <dbReference type="Pfam" id="PF14295"/>
    </source>
</evidence>
<feature type="domain" description="Apple" evidence="3">
    <location>
        <begin position="457"/>
        <end position="482"/>
    </location>
</feature>
<feature type="chain" id="PRO_5014656231" description="Apple domain-containing protein" evidence="2">
    <location>
        <begin position="22"/>
        <end position="812"/>
    </location>
</feature>
<reference evidence="5" key="1">
    <citation type="submission" date="2014-10" db="EMBL/GenBank/DDBJ databases">
        <authorList>
            <person name="King R."/>
        </authorList>
    </citation>
    <scope>NUCLEOTIDE SEQUENCE [LARGE SCALE GENOMIC DNA]</scope>
    <source>
        <strain evidence="5">A3/5</strain>
    </source>
</reference>
<sequence length="812" mass="86656">MSRRLVRSFLLATALSPLVNAGPCRPQSISTSSGTEGLTQAVSSTTIVASSLNPSDTSQSATVSEDAVTSIETSSIVPTDTTLSYSGIYSVSIATEISLSSSTDIYSTIDTETTFAVATDTTSTLSEVEPPVATLTDTTMTSSEKETSTTTIAESVSTIGSSETTDTALTDTTETTKATDTTTMTSDDVTTTATGPLTSATEASSTAPATSTEAAHACTPTMVYPKPADAVCGRQGNPDSATNLIVTRGGEATESIWNCYKACKDTPECGSVIFYRNLYCELWKGKPGETNNLESDWRWWDMDCFTCLPDETQTTPPTQPEPACKNNMVNPPPGNRVCGKMGDSGGLYWDAEGPASSTKSLAVCAKACSTRGCRGFKFEADKQCTFYVGTSLSPSDSTTSFKWYQPECFCDLDKVEVSEPEPTCKDNLINPLPQYRVCGEMGDSTGLFYSGPGPDGSSESLRACAKACKEGQCSGFKFEAGQECEFYVGGGMSIGRKITTSYKWYDQDCFCDLEKSGDDEDVCVDELPKTTVCAVEGRPKNTCIEDITPFAPSSTKSLEACRDLCKDNNCDSIAFKKDEWCSIYKGQVGGTSDEIDVPGRKMWDMACFDEQPTNDVCNGTPLDPLPAETVCGKMGSVSGNYLGISRPQTPGTLAECYLTCKAATDCDVFEFKKDGVCNLYKAQGVFTASAVQFTGSVIEWWQPSCFCDETKTGTKDPEPSCVENMLSPSPKDSNCGATGNPTALDPTAMLGQAGAISFDACRDGCKALSGCKSFLFEIDNNCVYLAASAIKLDGTNTGWKFYDMSCFCEETT</sequence>
<dbReference type="InterPro" id="IPR003609">
    <property type="entry name" value="Pan_app"/>
</dbReference>
<feature type="region of interest" description="Disordered" evidence="1">
    <location>
        <begin position="136"/>
        <end position="212"/>
    </location>
</feature>
<feature type="domain" description="Apple" evidence="3">
    <location>
        <begin position="257"/>
        <end position="278"/>
    </location>
</feature>
<feature type="domain" description="Apple" evidence="3">
    <location>
        <begin position="652"/>
        <end position="678"/>
    </location>
</feature>
<feature type="domain" description="Apple" evidence="3">
    <location>
        <begin position="546"/>
        <end position="584"/>
    </location>
</feature>
<feature type="signal peptide" evidence="2">
    <location>
        <begin position="1"/>
        <end position="21"/>
    </location>
</feature>
<proteinExistence type="predicted"/>
<feature type="compositionally biased region" description="Low complexity" evidence="1">
    <location>
        <begin position="136"/>
        <end position="155"/>
    </location>
</feature>
<dbReference type="STRING" id="56646.A0A2L2TCF7"/>